<proteinExistence type="predicted"/>
<feature type="compositionally biased region" description="Basic and acidic residues" evidence="1">
    <location>
        <begin position="188"/>
        <end position="197"/>
    </location>
</feature>
<evidence type="ECO:0000259" key="2">
    <source>
        <dbReference type="Pfam" id="PF04435"/>
    </source>
</evidence>
<dbReference type="Pfam" id="PF04435">
    <property type="entry name" value="SPK"/>
    <property type="match status" value="1"/>
</dbReference>
<sequence>MESSVDTPVSTSQAANKAVNGAAYTKKSRRPRFYCGQEADKGMMKFLEKLVDSQDFPMGQNAIMEALKKGFSSATQEMLGRYNTTCANYVMDKEIPLEKRIRLAFILKVKICPDFEQEMTEHGSVTLNGSRNLIVFNSFYPKVIPTCSVYERDMSMTYIGENRVHPPPTYMTIGERRKYSSSANQQQTEERGEEENRSFSMPQKDTPASLAQIAVNNLHDSQEEQNLLSNDAIGISQEWVHKFVMPVLKTGDLQSSNQPSSSIAAQLTTPKAINTTTIENAFRKRGIEETPKENGFKKRKFSRLPAPQINAYYFLYGIISWLDDFNNFVLNEFREKLMAIVGPRAQELNAKRMNLSVVKRNMEFIIDTVKNQRKRDEKELDIEDTISLKTFFEKLEEFTISFNYFSPIFGELIREFRDFDDTEVKISTKLIVYSLSFLITENDLF</sequence>
<dbReference type="AlphaFoldDB" id="A0A1I7U671"/>
<feature type="domain" description="SPK" evidence="2">
    <location>
        <begin position="43"/>
        <end position="138"/>
    </location>
</feature>
<dbReference type="InterPro" id="IPR006570">
    <property type="entry name" value="SPK_dom"/>
</dbReference>
<dbReference type="Proteomes" id="UP000095282">
    <property type="component" value="Unplaced"/>
</dbReference>
<accession>A0A1I7U671</accession>
<evidence type="ECO:0000256" key="1">
    <source>
        <dbReference type="SAM" id="MobiDB-lite"/>
    </source>
</evidence>
<evidence type="ECO:0000313" key="4">
    <source>
        <dbReference type="WBParaSite" id="Csp11.Scaffold629.g15262.t1"/>
    </source>
</evidence>
<keyword evidence="3" id="KW-1185">Reference proteome</keyword>
<organism evidence="3 4">
    <name type="scientific">Caenorhabditis tropicalis</name>
    <dbReference type="NCBI Taxonomy" id="1561998"/>
    <lineage>
        <taxon>Eukaryota</taxon>
        <taxon>Metazoa</taxon>
        <taxon>Ecdysozoa</taxon>
        <taxon>Nematoda</taxon>
        <taxon>Chromadorea</taxon>
        <taxon>Rhabditida</taxon>
        <taxon>Rhabditina</taxon>
        <taxon>Rhabditomorpha</taxon>
        <taxon>Rhabditoidea</taxon>
        <taxon>Rhabditidae</taxon>
        <taxon>Peloderinae</taxon>
        <taxon>Caenorhabditis</taxon>
    </lineage>
</organism>
<evidence type="ECO:0000313" key="3">
    <source>
        <dbReference type="Proteomes" id="UP000095282"/>
    </source>
</evidence>
<feature type="region of interest" description="Disordered" evidence="1">
    <location>
        <begin position="172"/>
        <end position="205"/>
    </location>
</feature>
<protein>
    <submittedName>
        <fullName evidence="4">SPK domain-containing protein</fullName>
    </submittedName>
</protein>
<reference evidence="4" key="1">
    <citation type="submission" date="2016-11" db="UniProtKB">
        <authorList>
            <consortium name="WormBaseParasite"/>
        </authorList>
    </citation>
    <scope>IDENTIFICATION</scope>
</reference>
<name>A0A1I7U671_9PELO</name>
<dbReference type="WBParaSite" id="Csp11.Scaffold629.g15262.t1">
    <property type="protein sequence ID" value="Csp11.Scaffold629.g15262.t1"/>
    <property type="gene ID" value="Csp11.Scaffold629.g15262"/>
</dbReference>